<dbReference type="SUPFAM" id="SSF46785">
    <property type="entry name" value="Winged helix' DNA-binding domain"/>
    <property type="match status" value="2"/>
</dbReference>
<name>A0A358E0K2_9ALTE</name>
<dbReference type="Proteomes" id="UP000264779">
    <property type="component" value="Unassembled WGS sequence"/>
</dbReference>
<dbReference type="PROSITE" id="PS51118">
    <property type="entry name" value="HTH_HXLR"/>
    <property type="match status" value="2"/>
</dbReference>
<evidence type="ECO:0000256" key="2">
    <source>
        <dbReference type="ARBA" id="ARBA00023125"/>
    </source>
</evidence>
<dbReference type="PANTHER" id="PTHR33204">
    <property type="entry name" value="TRANSCRIPTIONAL REGULATOR, MARR FAMILY"/>
    <property type="match status" value="1"/>
</dbReference>
<evidence type="ECO:0000313" key="6">
    <source>
        <dbReference type="Proteomes" id="UP000264779"/>
    </source>
</evidence>
<reference evidence="5 6" key="1">
    <citation type="journal article" date="2018" name="Nat. Biotechnol.">
        <title>A standardized bacterial taxonomy based on genome phylogeny substantially revises the tree of life.</title>
        <authorList>
            <person name="Parks D.H."/>
            <person name="Chuvochina M."/>
            <person name="Waite D.W."/>
            <person name="Rinke C."/>
            <person name="Skarshewski A."/>
            <person name="Chaumeil P.A."/>
            <person name="Hugenholtz P."/>
        </authorList>
    </citation>
    <scope>NUCLEOTIDE SEQUENCE [LARGE SCALE GENOMIC DNA]</scope>
    <source>
        <strain evidence="5">UBA11621</strain>
    </source>
</reference>
<dbReference type="Pfam" id="PF01638">
    <property type="entry name" value="HxlR"/>
    <property type="match status" value="2"/>
</dbReference>
<comment type="caution">
    <text evidence="5">The sequence shown here is derived from an EMBL/GenBank/DDBJ whole genome shotgun (WGS) entry which is preliminary data.</text>
</comment>
<evidence type="ECO:0000259" key="4">
    <source>
        <dbReference type="PROSITE" id="PS51118"/>
    </source>
</evidence>
<dbReference type="InterPro" id="IPR036390">
    <property type="entry name" value="WH_DNA-bd_sf"/>
</dbReference>
<proteinExistence type="predicted"/>
<dbReference type="AlphaFoldDB" id="A0A358E0K2"/>
<protein>
    <submittedName>
        <fullName evidence="5">Transcriptional regulator</fullName>
    </submittedName>
</protein>
<dbReference type="EMBL" id="DONK01000183">
    <property type="protein sequence ID" value="HBU51978.1"/>
    <property type="molecule type" value="Genomic_DNA"/>
</dbReference>
<evidence type="ECO:0000256" key="3">
    <source>
        <dbReference type="ARBA" id="ARBA00023163"/>
    </source>
</evidence>
<keyword evidence="3" id="KW-0804">Transcription</keyword>
<feature type="domain" description="HTH hxlR-type" evidence="4">
    <location>
        <begin position="19"/>
        <end position="116"/>
    </location>
</feature>
<feature type="domain" description="HTH hxlR-type" evidence="4">
    <location>
        <begin position="178"/>
        <end position="276"/>
    </location>
</feature>
<organism evidence="5 6">
    <name type="scientific">Alteromonas australica</name>
    <dbReference type="NCBI Taxonomy" id="589873"/>
    <lineage>
        <taxon>Bacteria</taxon>
        <taxon>Pseudomonadati</taxon>
        <taxon>Pseudomonadota</taxon>
        <taxon>Gammaproteobacteria</taxon>
        <taxon>Alteromonadales</taxon>
        <taxon>Alteromonadaceae</taxon>
        <taxon>Alteromonas/Salinimonas group</taxon>
        <taxon>Alteromonas</taxon>
    </lineage>
</organism>
<dbReference type="InterPro" id="IPR036388">
    <property type="entry name" value="WH-like_DNA-bd_sf"/>
</dbReference>
<sequence>MQSERSNSSSKTKKLIKTCSIWRALEIVGDTPTLLILEAYWLGERRFDGFCKQTGLLKTVVSDRLKRLINNNCLVKIAYCERPRRYEYKATEQLIDFHPLALAMLHWERTWNRKPGKISVTLTHKHCGNETNPIPVCKCCRTPIDPRQVAWKTGPGVGYMEAEYSRRRRQSAATEHDTRLFDEIIQVIGNRWATLILRSLFSGINQYQEILQDTAMATNILSDRLAELCQNELVVKIPVPEDSRKVQYKLTEKGMSIYPILLTLLQWGDRWRPAPEGPPLLLTHTTCGNPLELEMACSVCDTEMLPADTQYRWQ</sequence>
<keyword evidence="2" id="KW-0238">DNA-binding</keyword>
<gene>
    <name evidence="5" type="ORF">DEB45_12025</name>
</gene>
<keyword evidence="1" id="KW-0805">Transcription regulation</keyword>
<dbReference type="GO" id="GO:0003677">
    <property type="term" value="F:DNA binding"/>
    <property type="evidence" value="ECO:0007669"/>
    <property type="project" value="UniProtKB-KW"/>
</dbReference>
<accession>A0A358E0K2</accession>
<evidence type="ECO:0000313" key="5">
    <source>
        <dbReference type="EMBL" id="HBU51978.1"/>
    </source>
</evidence>
<evidence type="ECO:0000256" key="1">
    <source>
        <dbReference type="ARBA" id="ARBA00023015"/>
    </source>
</evidence>
<dbReference type="InterPro" id="IPR002577">
    <property type="entry name" value="HTH_HxlR"/>
</dbReference>
<dbReference type="Gene3D" id="1.10.10.10">
    <property type="entry name" value="Winged helix-like DNA-binding domain superfamily/Winged helix DNA-binding domain"/>
    <property type="match status" value="2"/>
</dbReference>
<dbReference type="PANTHER" id="PTHR33204:SF36">
    <property type="entry name" value="TRANSCRIPTIONAL REGULATORY PROTEIN"/>
    <property type="match status" value="1"/>
</dbReference>